<dbReference type="AlphaFoldDB" id="A0A9P1DKT9"/>
<dbReference type="EMBL" id="CAMXCT010005113">
    <property type="protein sequence ID" value="CAI4011475.1"/>
    <property type="molecule type" value="Genomic_DNA"/>
</dbReference>
<dbReference type="InterPro" id="IPR008979">
    <property type="entry name" value="Galactose-bd-like_sf"/>
</dbReference>
<dbReference type="Gene3D" id="2.60.120.260">
    <property type="entry name" value="Galactose-binding domain-like"/>
    <property type="match status" value="1"/>
</dbReference>
<evidence type="ECO:0000313" key="2">
    <source>
        <dbReference type="EMBL" id="CAI4011475.1"/>
    </source>
</evidence>
<dbReference type="SUPFAM" id="SSF49785">
    <property type="entry name" value="Galactose-binding domain-like"/>
    <property type="match status" value="1"/>
</dbReference>
<protein>
    <recommendedName>
        <fullName evidence="1">F5/8 type C domain-containing protein</fullName>
    </recommendedName>
</protein>
<accession>A0A9P1DKT9</accession>
<evidence type="ECO:0000313" key="4">
    <source>
        <dbReference type="Proteomes" id="UP001152797"/>
    </source>
</evidence>
<reference evidence="3 4" key="2">
    <citation type="submission" date="2024-05" db="EMBL/GenBank/DDBJ databases">
        <authorList>
            <person name="Chen Y."/>
            <person name="Shah S."/>
            <person name="Dougan E. K."/>
            <person name="Thang M."/>
            <person name="Chan C."/>
        </authorList>
    </citation>
    <scope>NUCLEOTIDE SEQUENCE [LARGE SCALE GENOMIC DNA]</scope>
</reference>
<evidence type="ECO:0000259" key="1">
    <source>
        <dbReference type="PROSITE" id="PS50022"/>
    </source>
</evidence>
<organism evidence="2">
    <name type="scientific">Cladocopium goreaui</name>
    <dbReference type="NCBI Taxonomy" id="2562237"/>
    <lineage>
        <taxon>Eukaryota</taxon>
        <taxon>Sar</taxon>
        <taxon>Alveolata</taxon>
        <taxon>Dinophyceae</taxon>
        <taxon>Suessiales</taxon>
        <taxon>Symbiodiniaceae</taxon>
        <taxon>Cladocopium</taxon>
    </lineage>
</organism>
<feature type="domain" description="F5/8 type C" evidence="1">
    <location>
        <begin position="129"/>
        <end position="188"/>
    </location>
</feature>
<gene>
    <name evidence="2" type="ORF">C1SCF055_LOCUS36633</name>
</gene>
<proteinExistence type="predicted"/>
<name>A0A9P1DKT9_9DINO</name>
<reference evidence="2" key="1">
    <citation type="submission" date="2022-10" db="EMBL/GenBank/DDBJ databases">
        <authorList>
            <person name="Chen Y."/>
            <person name="Dougan E. K."/>
            <person name="Chan C."/>
            <person name="Rhodes N."/>
            <person name="Thang M."/>
        </authorList>
    </citation>
    <scope>NUCLEOTIDE SEQUENCE</scope>
</reference>
<dbReference type="EMBL" id="CAMXCT030005113">
    <property type="protein sequence ID" value="CAL4798787.1"/>
    <property type="molecule type" value="Genomic_DNA"/>
</dbReference>
<keyword evidence="4" id="KW-1185">Reference proteome</keyword>
<dbReference type="PROSITE" id="PS50022">
    <property type="entry name" value="FA58C_3"/>
    <property type="match status" value="1"/>
</dbReference>
<sequence length="210" mass="22625">MNAPNKSFVDLGQVLQETEKSYKGQLCLEPPDRQRVSGAVRAEIGITLKEAQEAEQVDVEALALLQLVDTQLGHHYATTSEQFVNEVASLEMDLSQVVLRLESADDQLRGLATELRALEALPKVTSGELLPRPLGLASCDFPDEGLSASSNQQLAAAARLHQSLLTAGWCPATSSREEFLEVDLGHARGDAKVVTAFALFGPESMLLLGD</sequence>
<dbReference type="EMBL" id="CAMXCT020005113">
    <property type="protein sequence ID" value="CAL1164850.1"/>
    <property type="molecule type" value="Genomic_DNA"/>
</dbReference>
<comment type="caution">
    <text evidence="2">The sequence shown here is derived from an EMBL/GenBank/DDBJ whole genome shotgun (WGS) entry which is preliminary data.</text>
</comment>
<dbReference type="InterPro" id="IPR000421">
    <property type="entry name" value="FA58C"/>
</dbReference>
<evidence type="ECO:0000313" key="3">
    <source>
        <dbReference type="EMBL" id="CAL4798787.1"/>
    </source>
</evidence>
<dbReference type="Proteomes" id="UP001152797">
    <property type="component" value="Unassembled WGS sequence"/>
</dbReference>